<protein>
    <submittedName>
        <fullName evidence="2">Uncharacterized protein</fullName>
    </submittedName>
</protein>
<keyword evidence="3" id="KW-1185">Reference proteome</keyword>
<reference evidence="2" key="1">
    <citation type="submission" date="2023-06" db="EMBL/GenBank/DDBJ databases">
        <title>Survivors Of The Sea: Transcriptome response of Skeletonema marinoi to long-term dormancy.</title>
        <authorList>
            <person name="Pinder M.I.M."/>
            <person name="Kourtchenko O."/>
            <person name="Robertson E.K."/>
            <person name="Larsson T."/>
            <person name="Maumus F."/>
            <person name="Osuna-Cruz C.M."/>
            <person name="Vancaester E."/>
            <person name="Stenow R."/>
            <person name="Vandepoele K."/>
            <person name="Ploug H."/>
            <person name="Bruchert V."/>
            <person name="Godhe A."/>
            <person name="Topel M."/>
        </authorList>
    </citation>
    <scope>NUCLEOTIDE SEQUENCE</scope>
    <source>
        <strain evidence="2">R05AC</strain>
    </source>
</reference>
<feature type="signal peptide" evidence="1">
    <location>
        <begin position="1"/>
        <end position="19"/>
    </location>
</feature>
<evidence type="ECO:0000313" key="3">
    <source>
        <dbReference type="Proteomes" id="UP001224775"/>
    </source>
</evidence>
<dbReference type="Proteomes" id="UP001224775">
    <property type="component" value="Unassembled WGS sequence"/>
</dbReference>
<dbReference type="EMBL" id="JATAAI010000004">
    <property type="protein sequence ID" value="KAK1746421.1"/>
    <property type="molecule type" value="Genomic_DNA"/>
</dbReference>
<keyword evidence="1" id="KW-0732">Signal</keyword>
<evidence type="ECO:0000313" key="2">
    <source>
        <dbReference type="EMBL" id="KAK1746421.1"/>
    </source>
</evidence>
<comment type="caution">
    <text evidence="2">The sequence shown here is derived from an EMBL/GenBank/DDBJ whole genome shotgun (WGS) entry which is preliminary data.</text>
</comment>
<organism evidence="2 3">
    <name type="scientific">Skeletonema marinoi</name>
    <dbReference type="NCBI Taxonomy" id="267567"/>
    <lineage>
        <taxon>Eukaryota</taxon>
        <taxon>Sar</taxon>
        <taxon>Stramenopiles</taxon>
        <taxon>Ochrophyta</taxon>
        <taxon>Bacillariophyta</taxon>
        <taxon>Coscinodiscophyceae</taxon>
        <taxon>Thalassiosirophycidae</taxon>
        <taxon>Thalassiosirales</taxon>
        <taxon>Skeletonemataceae</taxon>
        <taxon>Skeletonema</taxon>
        <taxon>Skeletonema marinoi-dohrnii complex</taxon>
    </lineage>
</organism>
<feature type="chain" id="PRO_5041938472" evidence="1">
    <location>
        <begin position="20"/>
        <end position="120"/>
    </location>
</feature>
<dbReference type="AlphaFoldDB" id="A0AAD8YH37"/>
<sequence>MKVRALILTVAAIANSAIAQDYQDYADGYEQDNLYQDYANKQQEQGGGGGGGLVKSIGAFGISYLIGAKVHSGRISKKMKTKHLKDQKALYTQYYNDVYRLEEQKAEQQAVIEQLQVALA</sequence>
<proteinExistence type="predicted"/>
<accession>A0AAD8YH37</accession>
<name>A0AAD8YH37_9STRA</name>
<evidence type="ECO:0000256" key="1">
    <source>
        <dbReference type="SAM" id="SignalP"/>
    </source>
</evidence>
<gene>
    <name evidence="2" type="ORF">QTG54_003028</name>
</gene>